<feature type="compositionally biased region" description="Polar residues" evidence="1">
    <location>
        <begin position="153"/>
        <end position="173"/>
    </location>
</feature>
<dbReference type="EMBL" id="WHVB01000002">
    <property type="protein sequence ID" value="KAF8485892.1"/>
    <property type="molecule type" value="Genomic_DNA"/>
</dbReference>
<proteinExistence type="predicted"/>
<reference evidence="2" key="2">
    <citation type="journal article" date="2020" name="Nat. Commun.">
        <title>Large-scale genome sequencing of mycorrhizal fungi provides insights into the early evolution of symbiotic traits.</title>
        <authorList>
            <person name="Miyauchi S."/>
            <person name="Kiss E."/>
            <person name="Kuo A."/>
            <person name="Drula E."/>
            <person name="Kohler A."/>
            <person name="Sanchez-Garcia M."/>
            <person name="Morin E."/>
            <person name="Andreopoulos B."/>
            <person name="Barry K.W."/>
            <person name="Bonito G."/>
            <person name="Buee M."/>
            <person name="Carver A."/>
            <person name="Chen C."/>
            <person name="Cichocki N."/>
            <person name="Clum A."/>
            <person name="Culley D."/>
            <person name="Crous P.W."/>
            <person name="Fauchery L."/>
            <person name="Girlanda M."/>
            <person name="Hayes R.D."/>
            <person name="Keri Z."/>
            <person name="LaButti K."/>
            <person name="Lipzen A."/>
            <person name="Lombard V."/>
            <person name="Magnuson J."/>
            <person name="Maillard F."/>
            <person name="Murat C."/>
            <person name="Nolan M."/>
            <person name="Ohm R.A."/>
            <person name="Pangilinan J."/>
            <person name="Pereira M.F."/>
            <person name="Perotto S."/>
            <person name="Peter M."/>
            <person name="Pfister S."/>
            <person name="Riley R."/>
            <person name="Sitrit Y."/>
            <person name="Stielow J.B."/>
            <person name="Szollosi G."/>
            <person name="Zifcakova L."/>
            <person name="Stursova M."/>
            <person name="Spatafora J.W."/>
            <person name="Tedersoo L."/>
            <person name="Vaario L.M."/>
            <person name="Yamada A."/>
            <person name="Yan M."/>
            <person name="Wang P."/>
            <person name="Xu J."/>
            <person name="Bruns T."/>
            <person name="Baldrian P."/>
            <person name="Vilgalys R."/>
            <person name="Dunand C."/>
            <person name="Henrissat B."/>
            <person name="Grigoriev I.V."/>
            <person name="Hibbett D."/>
            <person name="Nagy L.G."/>
            <person name="Martin F.M."/>
        </authorList>
    </citation>
    <scope>NUCLEOTIDE SEQUENCE</scope>
    <source>
        <strain evidence="2">Prilba</strain>
    </source>
</reference>
<protein>
    <submittedName>
        <fullName evidence="2">Uncharacterized protein</fullName>
    </submittedName>
</protein>
<accession>A0A9P5N4F1</accession>
<gene>
    <name evidence="2" type="ORF">DFH94DRAFT_678686</name>
</gene>
<name>A0A9P5N4F1_9AGAM</name>
<dbReference type="Proteomes" id="UP000759537">
    <property type="component" value="Unassembled WGS sequence"/>
</dbReference>
<keyword evidence="3" id="KW-1185">Reference proteome</keyword>
<dbReference type="OrthoDB" id="7690434at2759"/>
<comment type="caution">
    <text evidence="2">The sequence shown here is derived from an EMBL/GenBank/DDBJ whole genome shotgun (WGS) entry which is preliminary data.</text>
</comment>
<sequence>MPTSLVGPYLEAAQSNPIANSEEMDFDLNKKTSMWSKFLRLQIVEARKYTRNIQARIRKTNAPVARIKYALDADNFDQLLKLLGESRANCVVEGLAESPLLDFLLAPSGRATGWPIVSAAIVDTAAGKLLFGQHMVEKMGREGLEGPKEERQLSQCRHSNSNHSRKVSAQQSDSRIRGLYGGTV</sequence>
<evidence type="ECO:0000313" key="3">
    <source>
        <dbReference type="Proteomes" id="UP000759537"/>
    </source>
</evidence>
<evidence type="ECO:0000313" key="2">
    <source>
        <dbReference type="EMBL" id="KAF8485892.1"/>
    </source>
</evidence>
<organism evidence="2 3">
    <name type="scientific">Russula ochroleuca</name>
    <dbReference type="NCBI Taxonomy" id="152965"/>
    <lineage>
        <taxon>Eukaryota</taxon>
        <taxon>Fungi</taxon>
        <taxon>Dikarya</taxon>
        <taxon>Basidiomycota</taxon>
        <taxon>Agaricomycotina</taxon>
        <taxon>Agaricomycetes</taxon>
        <taxon>Russulales</taxon>
        <taxon>Russulaceae</taxon>
        <taxon>Russula</taxon>
    </lineage>
</organism>
<dbReference type="AlphaFoldDB" id="A0A9P5N4F1"/>
<reference evidence="2" key="1">
    <citation type="submission" date="2019-10" db="EMBL/GenBank/DDBJ databases">
        <authorList>
            <consortium name="DOE Joint Genome Institute"/>
            <person name="Kuo A."/>
            <person name="Miyauchi S."/>
            <person name="Kiss E."/>
            <person name="Drula E."/>
            <person name="Kohler A."/>
            <person name="Sanchez-Garcia M."/>
            <person name="Andreopoulos B."/>
            <person name="Barry K.W."/>
            <person name="Bonito G."/>
            <person name="Buee M."/>
            <person name="Carver A."/>
            <person name="Chen C."/>
            <person name="Cichocki N."/>
            <person name="Clum A."/>
            <person name="Culley D."/>
            <person name="Crous P.W."/>
            <person name="Fauchery L."/>
            <person name="Girlanda M."/>
            <person name="Hayes R."/>
            <person name="Keri Z."/>
            <person name="LaButti K."/>
            <person name="Lipzen A."/>
            <person name="Lombard V."/>
            <person name="Magnuson J."/>
            <person name="Maillard F."/>
            <person name="Morin E."/>
            <person name="Murat C."/>
            <person name="Nolan M."/>
            <person name="Ohm R."/>
            <person name="Pangilinan J."/>
            <person name="Pereira M."/>
            <person name="Perotto S."/>
            <person name="Peter M."/>
            <person name="Riley R."/>
            <person name="Sitrit Y."/>
            <person name="Stielow B."/>
            <person name="Szollosi G."/>
            <person name="Zifcakova L."/>
            <person name="Stursova M."/>
            <person name="Spatafora J.W."/>
            <person name="Tedersoo L."/>
            <person name="Vaario L.-M."/>
            <person name="Yamada A."/>
            <person name="Yan M."/>
            <person name="Wang P."/>
            <person name="Xu J."/>
            <person name="Bruns T."/>
            <person name="Baldrian P."/>
            <person name="Vilgalys R."/>
            <person name="Henrissat B."/>
            <person name="Grigoriev I.V."/>
            <person name="Hibbett D."/>
            <person name="Nagy L.G."/>
            <person name="Martin F.M."/>
        </authorList>
    </citation>
    <scope>NUCLEOTIDE SEQUENCE</scope>
    <source>
        <strain evidence="2">Prilba</strain>
    </source>
</reference>
<feature type="region of interest" description="Disordered" evidence="1">
    <location>
        <begin position="144"/>
        <end position="184"/>
    </location>
</feature>
<evidence type="ECO:0000256" key="1">
    <source>
        <dbReference type="SAM" id="MobiDB-lite"/>
    </source>
</evidence>